<evidence type="ECO:0000313" key="4">
    <source>
        <dbReference type="Proteomes" id="UP000031307"/>
    </source>
</evidence>
<accession>A0A0C1E4K7</accession>
<dbReference type="GO" id="GO:0047617">
    <property type="term" value="F:fatty acyl-CoA hydrolase activity"/>
    <property type="evidence" value="ECO:0007669"/>
    <property type="project" value="TreeGrafter"/>
</dbReference>
<keyword evidence="2 3" id="KW-0378">Hydrolase</keyword>
<evidence type="ECO:0000256" key="2">
    <source>
        <dbReference type="ARBA" id="ARBA00022801"/>
    </source>
</evidence>
<dbReference type="InterPro" id="IPR006684">
    <property type="entry name" value="YbgC/YbaW"/>
</dbReference>
<comment type="caution">
    <text evidence="3">The sequence shown here is derived from an EMBL/GenBank/DDBJ whole genome shotgun (WGS) entry which is preliminary data.</text>
</comment>
<name>A0A0C1E4K7_9BACT</name>
<gene>
    <name evidence="3" type="ORF">DB43_AL00100</name>
</gene>
<dbReference type="PANTHER" id="PTHR31793:SF27">
    <property type="entry name" value="NOVEL THIOESTERASE SUPERFAMILY DOMAIN AND SAPOSIN A-TYPE DOMAIN CONTAINING PROTEIN (0610012H03RIK)"/>
    <property type="match status" value="1"/>
</dbReference>
<dbReference type="PANTHER" id="PTHR31793">
    <property type="entry name" value="4-HYDROXYBENZOYL-COA THIOESTERASE FAMILY MEMBER"/>
    <property type="match status" value="1"/>
</dbReference>
<dbReference type="PIRSF" id="PIRSF003230">
    <property type="entry name" value="YbgC"/>
    <property type="match status" value="1"/>
</dbReference>
<reference evidence="3 4" key="1">
    <citation type="journal article" date="2014" name="Mol. Biol. Evol.">
        <title>Massive expansion of Ubiquitination-related gene families within the Chlamydiae.</title>
        <authorList>
            <person name="Domman D."/>
            <person name="Collingro A."/>
            <person name="Lagkouvardos I."/>
            <person name="Gehre L."/>
            <person name="Weinmaier T."/>
            <person name="Rattei T."/>
            <person name="Subtil A."/>
            <person name="Horn M."/>
        </authorList>
    </citation>
    <scope>NUCLEOTIDE SEQUENCE [LARGE SCALE GENOMIC DNA]</scope>
    <source>
        <strain evidence="3 4">OEW1</strain>
    </source>
</reference>
<dbReference type="InterPro" id="IPR029069">
    <property type="entry name" value="HotDog_dom_sf"/>
</dbReference>
<dbReference type="OMA" id="PIVNCEA"/>
<dbReference type="EC" id="3.1.2.28" evidence="3"/>
<dbReference type="InterPro" id="IPR050563">
    <property type="entry name" value="4-hydroxybenzoyl-CoA_TE"/>
</dbReference>
<evidence type="ECO:0000313" key="3">
    <source>
        <dbReference type="EMBL" id="KIA76327.1"/>
    </source>
</evidence>
<proteinExistence type="inferred from homology"/>
<dbReference type="Gene3D" id="3.10.129.10">
    <property type="entry name" value="Hotdog Thioesterase"/>
    <property type="match status" value="1"/>
</dbReference>
<dbReference type="RefSeq" id="WP_013924235.1">
    <property type="nucleotide sequence ID" value="NZ_JSAM01000122.1"/>
</dbReference>
<dbReference type="SUPFAM" id="SSF54637">
    <property type="entry name" value="Thioesterase/thiol ester dehydrase-isomerase"/>
    <property type="match status" value="1"/>
</dbReference>
<dbReference type="Pfam" id="PF13279">
    <property type="entry name" value="4HBT_2"/>
    <property type="match status" value="1"/>
</dbReference>
<dbReference type="PATRIC" id="fig|83552.4.peg.2556"/>
<dbReference type="CDD" id="cd00586">
    <property type="entry name" value="4HBT"/>
    <property type="match status" value="1"/>
</dbReference>
<dbReference type="EMBL" id="JSAM01000122">
    <property type="protein sequence ID" value="KIA76327.1"/>
    <property type="molecule type" value="Genomic_DNA"/>
</dbReference>
<dbReference type="AlphaFoldDB" id="A0A0C1E4K7"/>
<evidence type="ECO:0000256" key="1">
    <source>
        <dbReference type="ARBA" id="ARBA00005953"/>
    </source>
</evidence>
<protein>
    <submittedName>
        <fullName evidence="3">1,4-dihydroxy-2-naphthoyl-CoA hydrolase</fullName>
        <ecNumber evidence="3">3.1.2.28</ecNumber>
    </submittedName>
</protein>
<sequence>MYISHNKVRMHDTDMAGILYFPRQFRFAHDALEDWVESEGLGFNQVFHHEKFVFVIVHAEADYLVSLQVGNKLEVHLTIERVGTSAFTVNYRIYKENQQLVGTAKTVHVTLDATTRQKIEIPKKFREILEKHLVA</sequence>
<dbReference type="Proteomes" id="UP000031307">
    <property type="component" value="Unassembled WGS sequence"/>
</dbReference>
<dbReference type="GO" id="GO:0061522">
    <property type="term" value="F:1,4-dihydroxy-2-naphthoyl-CoA thioesterase activity"/>
    <property type="evidence" value="ECO:0007669"/>
    <property type="project" value="UniProtKB-EC"/>
</dbReference>
<organism evidence="3 4">
    <name type="scientific">Parachlamydia acanthamoebae</name>
    <dbReference type="NCBI Taxonomy" id="83552"/>
    <lineage>
        <taxon>Bacteria</taxon>
        <taxon>Pseudomonadati</taxon>
        <taxon>Chlamydiota</taxon>
        <taxon>Chlamydiia</taxon>
        <taxon>Parachlamydiales</taxon>
        <taxon>Parachlamydiaceae</taxon>
        <taxon>Parachlamydia</taxon>
    </lineage>
</organism>
<comment type="similarity">
    <text evidence="1">Belongs to the 4-hydroxybenzoyl-CoA thioesterase family.</text>
</comment>